<sequence>MQLFATTSLVFALLNSMASGAALPEPAPLPAVGDVNSIIPPSKQETLTGLKGTDGKLTIGPEPVPATTRLAKRAGPIVAVVGIAGTAAAGIIVKMAIEIGAETIKNLGEWNEQAREAFTKKTTQEMWDRNPDYARFPAAACYNKGYTLADPAKIDGLRSAKFELGLLNTDYDCMYIQGGNQFKTNSEGGYINLSYTYDPTRCTFEGSGDLTCK</sequence>
<dbReference type="Proteomes" id="UP000044602">
    <property type="component" value="Unassembled WGS sequence"/>
</dbReference>
<name>A0A0G4MZK5_VERLO</name>
<dbReference type="AlphaFoldDB" id="A0A0G4MZK5"/>
<organism evidence="4 5">
    <name type="scientific">Verticillium longisporum</name>
    <name type="common">Verticillium dahliae var. longisporum</name>
    <dbReference type="NCBI Taxonomy" id="100787"/>
    <lineage>
        <taxon>Eukaryota</taxon>
        <taxon>Fungi</taxon>
        <taxon>Dikarya</taxon>
        <taxon>Ascomycota</taxon>
        <taxon>Pezizomycotina</taxon>
        <taxon>Sordariomycetes</taxon>
        <taxon>Hypocreomycetidae</taxon>
        <taxon>Glomerellales</taxon>
        <taxon>Plectosphaerellaceae</taxon>
        <taxon>Verticillium</taxon>
    </lineage>
</organism>
<evidence type="ECO:0000313" key="3">
    <source>
        <dbReference type="EMBL" id="CRK27386.1"/>
    </source>
</evidence>
<proteinExistence type="predicted"/>
<keyword evidence="1" id="KW-0732">Signal</keyword>
<protein>
    <recommendedName>
        <fullName evidence="2">DUF7888 domain-containing protein</fullName>
    </recommendedName>
</protein>
<feature type="chain" id="PRO_5010420006" description="DUF7888 domain-containing protein" evidence="1">
    <location>
        <begin position="21"/>
        <end position="213"/>
    </location>
</feature>
<accession>A0A0G4MZK5</accession>
<feature type="domain" description="DUF7888" evidence="2">
    <location>
        <begin position="77"/>
        <end position="213"/>
    </location>
</feature>
<dbReference type="EMBL" id="CVQI01020002">
    <property type="protein sequence ID" value="CRK27386.1"/>
    <property type="molecule type" value="Genomic_DNA"/>
</dbReference>
<dbReference type="Pfam" id="PF25411">
    <property type="entry name" value="DUF7888"/>
    <property type="match status" value="1"/>
</dbReference>
<evidence type="ECO:0000313" key="4">
    <source>
        <dbReference type="EMBL" id="CRK39485.1"/>
    </source>
</evidence>
<keyword evidence="5" id="KW-1185">Reference proteome</keyword>
<dbReference type="STRING" id="100787.A0A0G4MZK5"/>
<feature type="signal peptide" evidence="1">
    <location>
        <begin position="1"/>
        <end position="20"/>
    </location>
</feature>
<evidence type="ECO:0000313" key="5">
    <source>
        <dbReference type="Proteomes" id="UP000044602"/>
    </source>
</evidence>
<evidence type="ECO:0000256" key="1">
    <source>
        <dbReference type="SAM" id="SignalP"/>
    </source>
</evidence>
<dbReference type="PANTHER" id="PTHR40845">
    <property type="match status" value="1"/>
</dbReference>
<dbReference type="Proteomes" id="UP000045706">
    <property type="component" value="Unassembled WGS sequence"/>
</dbReference>
<reference evidence="5 6" key="1">
    <citation type="submission" date="2015-05" db="EMBL/GenBank/DDBJ databases">
        <authorList>
            <person name="Fogelqvist Johan"/>
        </authorList>
    </citation>
    <scope>NUCLEOTIDE SEQUENCE [LARGE SCALE GENOMIC DNA]</scope>
    <source>
        <strain evidence="4">VL1</strain>
        <strain evidence="3">VL2</strain>
    </source>
</reference>
<evidence type="ECO:0000259" key="2">
    <source>
        <dbReference type="Pfam" id="PF25411"/>
    </source>
</evidence>
<dbReference type="EMBL" id="CVQH01025860">
    <property type="protein sequence ID" value="CRK39485.1"/>
    <property type="molecule type" value="Genomic_DNA"/>
</dbReference>
<gene>
    <name evidence="4" type="ORF">BN1708_001689</name>
    <name evidence="3" type="ORF">BN1723_013966</name>
</gene>
<dbReference type="PANTHER" id="PTHR40845:SF1">
    <property type="match status" value="1"/>
</dbReference>
<evidence type="ECO:0000313" key="6">
    <source>
        <dbReference type="Proteomes" id="UP000045706"/>
    </source>
</evidence>
<dbReference type="InterPro" id="IPR057210">
    <property type="entry name" value="DUF7888"/>
</dbReference>